<evidence type="ECO:0000313" key="3">
    <source>
        <dbReference type="Proteomes" id="UP001589576"/>
    </source>
</evidence>
<dbReference type="RefSeq" id="WP_290284346.1">
    <property type="nucleotide sequence ID" value="NZ_JAUFQN010000019.1"/>
</dbReference>
<sequence>MKNLFKISMSTALILLAFSCKTVNISPKQASITVPAKGAISIWQNIEHASFSLHLENKNTTNSCEAYTVKNNVEKWISPSLLADSTLDFTVPTNGSVLLKNFSNENLTITYTIE</sequence>
<feature type="signal peptide" evidence="1">
    <location>
        <begin position="1"/>
        <end position="25"/>
    </location>
</feature>
<proteinExistence type="predicted"/>
<comment type="caution">
    <text evidence="2">The sequence shown here is derived from an EMBL/GenBank/DDBJ whole genome shotgun (WGS) entry which is preliminary data.</text>
</comment>
<feature type="chain" id="PRO_5047223491" description="Lipocalin-like domain-containing protein" evidence="1">
    <location>
        <begin position="26"/>
        <end position="114"/>
    </location>
</feature>
<dbReference type="PROSITE" id="PS51257">
    <property type="entry name" value="PROKAR_LIPOPROTEIN"/>
    <property type="match status" value="1"/>
</dbReference>
<protein>
    <recommendedName>
        <fullName evidence="4">Lipocalin-like domain-containing protein</fullName>
    </recommendedName>
</protein>
<keyword evidence="3" id="KW-1185">Reference proteome</keyword>
<evidence type="ECO:0000313" key="2">
    <source>
        <dbReference type="EMBL" id="MFB9088906.1"/>
    </source>
</evidence>
<organism evidence="2 3">
    <name type="scientific">Flavobacterium paronense</name>
    <dbReference type="NCBI Taxonomy" id="1392775"/>
    <lineage>
        <taxon>Bacteria</taxon>
        <taxon>Pseudomonadati</taxon>
        <taxon>Bacteroidota</taxon>
        <taxon>Flavobacteriia</taxon>
        <taxon>Flavobacteriales</taxon>
        <taxon>Flavobacteriaceae</taxon>
        <taxon>Flavobacterium</taxon>
    </lineage>
</organism>
<dbReference type="Proteomes" id="UP001589576">
    <property type="component" value="Unassembled WGS sequence"/>
</dbReference>
<dbReference type="EMBL" id="JBHMFB010000012">
    <property type="protein sequence ID" value="MFB9088906.1"/>
    <property type="molecule type" value="Genomic_DNA"/>
</dbReference>
<gene>
    <name evidence="2" type="ORF">ACFFUU_04770</name>
</gene>
<evidence type="ECO:0000256" key="1">
    <source>
        <dbReference type="SAM" id="SignalP"/>
    </source>
</evidence>
<keyword evidence="1" id="KW-0732">Signal</keyword>
<evidence type="ECO:0008006" key="4">
    <source>
        <dbReference type="Google" id="ProtNLM"/>
    </source>
</evidence>
<accession>A0ABV5GCQ8</accession>
<reference evidence="2 3" key="1">
    <citation type="submission" date="2024-09" db="EMBL/GenBank/DDBJ databases">
        <authorList>
            <person name="Sun Q."/>
            <person name="Mori K."/>
        </authorList>
    </citation>
    <scope>NUCLEOTIDE SEQUENCE [LARGE SCALE GENOMIC DNA]</scope>
    <source>
        <strain evidence="2 3">CECT 8460</strain>
    </source>
</reference>
<name>A0ABV5GCQ8_9FLAO</name>